<dbReference type="InterPro" id="IPR003595">
    <property type="entry name" value="Tyr_Pase_cat"/>
</dbReference>
<evidence type="ECO:0000313" key="4">
    <source>
        <dbReference type="WBParaSite" id="PSU_v2.g2367.t1"/>
    </source>
</evidence>
<dbReference type="InterPro" id="IPR000387">
    <property type="entry name" value="Tyr_Pase_dom"/>
</dbReference>
<dbReference type="WBParaSite" id="PSU_v2.g2367.t1">
    <property type="protein sequence ID" value="PSU_v2.g2367.t1"/>
    <property type="gene ID" value="PSU_v2.g2367"/>
</dbReference>
<dbReference type="SMART" id="SM00404">
    <property type="entry name" value="PTPc_motif"/>
    <property type="match status" value="1"/>
</dbReference>
<proteinExistence type="predicted"/>
<organism evidence="3 4">
    <name type="scientific">Panagrolaimus superbus</name>
    <dbReference type="NCBI Taxonomy" id="310955"/>
    <lineage>
        <taxon>Eukaryota</taxon>
        <taxon>Metazoa</taxon>
        <taxon>Ecdysozoa</taxon>
        <taxon>Nematoda</taxon>
        <taxon>Chromadorea</taxon>
        <taxon>Rhabditida</taxon>
        <taxon>Tylenchina</taxon>
        <taxon>Panagrolaimomorpha</taxon>
        <taxon>Panagrolaimoidea</taxon>
        <taxon>Panagrolaimidae</taxon>
        <taxon>Panagrolaimus</taxon>
    </lineage>
</organism>
<evidence type="ECO:0000259" key="1">
    <source>
        <dbReference type="PROSITE" id="PS50055"/>
    </source>
</evidence>
<dbReference type="PRINTS" id="PR00700">
    <property type="entry name" value="PRTYPHPHTASE"/>
</dbReference>
<feature type="domain" description="Tyrosine specific protein phosphatases" evidence="2">
    <location>
        <begin position="264"/>
        <end position="339"/>
    </location>
</feature>
<dbReference type="Pfam" id="PF00102">
    <property type="entry name" value="Y_phosphatase"/>
    <property type="match status" value="1"/>
</dbReference>
<dbReference type="PROSITE" id="PS50056">
    <property type="entry name" value="TYR_PHOSPHATASE_2"/>
    <property type="match status" value="1"/>
</dbReference>
<protein>
    <submittedName>
        <fullName evidence="4">Tyrosine-protein phosphatase domain-containing protein</fullName>
    </submittedName>
</protein>
<keyword evidence="3" id="KW-1185">Reference proteome</keyword>
<dbReference type="SMART" id="SM00194">
    <property type="entry name" value="PTPc"/>
    <property type="match status" value="1"/>
</dbReference>
<dbReference type="SUPFAM" id="SSF52799">
    <property type="entry name" value="(Phosphotyrosine protein) phosphatases II"/>
    <property type="match status" value="1"/>
</dbReference>
<dbReference type="PANTHER" id="PTHR46163">
    <property type="entry name" value="TYROSINE-PROTEIN PHOSPHATASE-RELATED"/>
    <property type="match status" value="1"/>
</dbReference>
<dbReference type="PANTHER" id="PTHR46163:SF7">
    <property type="entry name" value="PROTEIN TYROSINE PHOSPHATASE-LIKE PROTEIN EGG-3"/>
    <property type="match status" value="1"/>
</dbReference>
<dbReference type="PROSITE" id="PS50055">
    <property type="entry name" value="TYR_PHOSPHATASE_PTP"/>
    <property type="match status" value="1"/>
</dbReference>
<dbReference type="InterPro" id="IPR029021">
    <property type="entry name" value="Prot-tyrosine_phosphatase-like"/>
</dbReference>
<dbReference type="GO" id="GO:0004725">
    <property type="term" value="F:protein tyrosine phosphatase activity"/>
    <property type="evidence" value="ECO:0007669"/>
    <property type="project" value="InterPro"/>
</dbReference>
<sequence length="449" mass="52391">MHFFSKHFPKEKNSKAIFRQCNSDDSSSSARLREFFREHFDARRVEHRFRLFQRSVIRDRDRVRLHGQYYNNIYLGKRIFGPARKQMFVHSILGGMERRFEIIDNQINHIPFTHDASDKHKEKCRNSRIKCRDDTRVVLTFNDNQGLNFIHANRVSTPVLFNDFIITQAPLSNTKADFWRLVWQEGVKHIFMLISRDSAGTNRCAEYWPKHEKTGFECCGLNIVNDRVDETRDPFFRVTTLIITDGSGKSLVVEHWEGNMNNSSDIYAPLRLLKVSRNQDTPTIVHDHYGVSRAAVLVAIELTICNLLRGPTYKFPVQQAVHFLRSFRAFAVETPMQYIYIHRVVLTFIRPLVGEPESFEADYDRWLEQRGKRAFIGDPLVANVPAYRLLSPTLDPDLLSLVRHKDRPETRREIHAHIGELPIPLETTVTENSAPAIVIPKMYPKGKRY</sequence>
<feature type="domain" description="Tyrosine-protein phosphatase" evidence="1">
    <location>
        <begin position="96"/>
        <end position="348"/>
    </location>
</feature>
<dbReference type="InterPro" id="IPR000242">
    <property type="entry name" value="PTP_cat"/>
</dbReference>
<name>A0A914YQB1_9BILA</name>
<reference evidence="4" key="1">
    <citation type="submission" date="2022-11" db="UniProtKB">
        <authorList>
            <consortium name="WormBaseParasite"/>
        </authorList>
    </citation>
    <scope>IDENTIFICATION</scope>
</reference>
<dbReference type="InterPro" id="IPR052782">
    <property type="entry name" value="Oocyte-zygote_transition_reg"/>
</dbReference>
<evidence type="ECO:0000313" key="3">
    <source>
        <dbReference type="Proteomes" id="UP000887577"/>
    </source>
</evidence>
<dbReference type="AlphaFoldDB" id="A0A914YQB1"/>
<accession>A0A914YQB1</accession>
<dbReference type="Gene3D" id="3.90.190.10">
    <property type="entry name" value="Protein tyrosine phosphatase superfamily"/>
    <property type="match status" value="1"/>
</dbReference>
<dbReference type="CDD" id="cd00047">
    <property type="entry name" value="PTPc"/>
    <property type="match status" value="1"/>
</dbReference>
<dbReference type="Proteomes" id="UP000887577">
    <property type="component" value="Unplaced"/>
</dbReference>
<evidence type="ECO:0000259" key="2">
    <source>
        <dbReference type="PROSITE" id="PS50056"/>
    </source>
</evidence>